<name>A0A518B8R9_9BACT</name>
<keyword evidence="1 3" id="KW-0032">Aminotransferase</keyword>
<dbReference type="GO" id="GO:0030170">
    <property type="term" value="F:pyridoxal phosphate binding"/>
    <property type="evidence" value="ECO:0007669"/>
    <property type="project" value="InterPro"/>
</dbReference>
<dbReference type="Gene3D" id="3.40.640.10">
    <property type="entry name" value="Type I PLP-dependent aspartate aminotransferase-like (Major domain)"/>
    <property type="match status" value="1"/>
</dbReference>
<dbReference type="InterPro" id="IPR015422">
    <property type="entry name" value="PyrdxlP-dep_Trfase_small"/>
</dbReference>
<keyword evidence="1 3" id="KW-0808">Transferase</keyword>
<reference evidence="3 4" key="1">
    <citation type="submission" date="2019-02" db="EMBL/GenBank/DDBJ databases">
        <title>Deep-cultivation of Planctomycetes and their phenomic and genomic characterization uncovers novel biology.</title>
        <authorList>
            <person name="Wiegand S."/>
            <person name="Jogler M."/>
            <person name="Boedeker C."/>
            <person name="Pinto D."/>
            <person name="Vollmers J."/>
            <person name="Rivas-Marin E."/>
            <person name="Kohn T."/>
            <person name="Peeters S.H."/>
            <person name="Heuer A."/>
            <person name="Rast P."/>
            <person name="Oberbeckmann S."/>
            <person name="Bunk B."/>
            <person name="Jeske O."/>
            <person name="Meyerdierks A."/>
            <person name="Storesund J.E."/>
            <person name="Kallscheuer N."/>
            <person name="Luecker S."/>
            <person name="Lage O.M."/>
            <person name="Pohl T."/>
            <person name="Merkel B.J."/>
            <person name="Hornburger P."/>
            <person name="Mueller R.-W."/>
            <person name="Bruemmer F."/>
            <person name="Labrenz M."/>
            <person name="Spormann A.M."/>
            <person name="Op den Camp H."/>
            <person name="Overmann J."/>
            <person name="Amann R."/>
            <person name="Jetten M.S.M."/>
            <person name="Mascher T."/>
            <person name="Medema M.H."/>
            <person name="Devos D.P."/>
            <person name="Kaster A.-K."/>
            <person name="Ovreas L."/>
            <person name="Rohde M."/>
            <person name="Galperin M.Y."/>
            <person name="Jogler C."/>
        </authorList>
    </citation>
    <scope>NUCLEOTIDE SEQUENCE [LARGE SCALE GENOMIC DNA]</scope>
    <source>
        <strain evidence="3 4">Pan216</strain>
    </source>
</reference>
<dbReference type="EC" id="2.6.1.-" evidence="1"/>
<protein>
    <recommendedName>
        <fullName evidence="1">Aminotransferase</fullName>
        <ecNumber evidence="1">2.6.1.-</ecNumber>
    </recommendedName>
</protein>
<dbReference type="InterPro" id="IPR015424">
    <property type="entry name" value="PyrdxlP-dep_Trfase"/>
</dbReference>
<dbReference type="Gene3D" id="3.90.1150.10">
    <property type="entry name" value="Aspartate Aminotransferase, domain 1"/>
    <property type="match status" value="2"/>
</dbReference>
<proteinExistence type="inferred from homology"/>
<evidence type="ECO:0000259" key="2">
    <source>
        <dbReference type="Pfam" id="PF00155"/>
    </source>
</evidence>
<dbReference type="OrthoDB" id="231967at2"/>
<dbReference type="SUPFAM" id="SSF53383">
    <property type="entry name" value="PLP-dependent transferases"/>
    <property type="match status" value="1"/>
</dbReference>
<dbReference type="InterPro" id="IPR004839">
    <property type="entry name" value="Aminotransferase_I/II_large"/>
</dbReference>
<sequence length="391" mass="43058">MSVLSDRIAGCLDSASLVRKMFEEGARLRAEFGADDVCDFSLGNPHLEPPSEFKDQLRELATDPAPGAHRYMHTSGYPHAREAVACSVSQREGVEVPSSHVVMATGAACGLNIVLHALLNPGEEVIILAPIFPEYRFYIFHSGGECRIVPSKPDFDIDLEALAEAISEKTRAIIINSPHNPTGRVYPEESIDGLTKLLKEKSDELGRPIVLIADEPYRRLVYDGVEVAPVLPRYESTILVASFSKDLGLAGERIGYVAAHPSFPTELIEGISFCLRTLGFVNAPGLMQRVIAEVMDASVDLPAYKHNRDLFYEGLTEIGYEVVKPEGAFYLFPKTPLEDDRVFCKRLMNERVLAVPGSGFAAPGHMRISYAVKPEVIEKALPRFKTAFENP</sequence>
<dbReference type="PANTHER" id="PTHR42691:SF1">
    <property type="entry name" value="ASPARTATE AMINOTRANSFERASE YHDR-RELATED"/>
    <property type="match status" value="1"/>
</dbReference>
<comment type="similarity">
    <text evidence="1">Belongs to the class-I pyridoxal-phosphate-dependent aminotransferase family.</text>
</comment>
<dbReference type="NCBIfam" id="NF005305">
    <property type="entry name" value="PRK06836.1"/>
    <property type="match status" value="1"/>
</dbReference>
<dbReference type="GO" id="GO:0008483">
    <property type="term" value="F:transaminase activity"/>
    <property type="evidence" value="ECO:0007669"/>
    <property type="project" value="UniProtKB-KW"/>
</dbReference>
<gene>
    <name evidence="3" type="ORF">Pan216_42460</name>
</gene>
<keyword evidence="4" id="KW-1185">Reference proteome</keyword>
<feature type="domain" description="Aminotransferase class I/classII large" evidence="2">
    <location>
        <begin position="36"/>
        <end position="383"/>
    </location>
</feature>
<dbReference type="RefSeq" id="WP_145260789.1">
    <property type="nucleotide sequence ID" value="NZ_CP036279.1"/>
</dbReference>
<dbReference type="Proteomes" id="UP000317093">
    <property type="component" value="Chromosome"/>
</dbReference>
<evidence type="ECO:0000313" key="3">
    <source>
        <dbReference type="EMBL" id="QDU63368.1"/>
    </source>
</evidence>
<dbReference type="InterPro" id="IPR015421">
    <property type="entry name" value="PyrdxlP-dep_Trfase_major"/>
</dbReference>
<dbReference type="EMBL" id="CP036279">
    <property type="protein sequence ID" value="QDU63368.1"/>
    <property type="molecule type" value="Genomic_DNA"/>
</dbReference>
<organism evidence="3 4">
    <name type="scientific">Kolteria novifilia</name>
    <dbReference type="NCBI Taxonomy" id="2527975"/>
    <lineage>
        <taxon>Bacteria</taxon>
        <taxon>Pseudomonadati</taxon>
        <taxon>Planctomycetota</taxon>
        <taxon>Planctomycetia</taxon>
        <taxon>Kolteriales</taxon>
        <taxon>Kolteriaceae</taxon>
        <taxon>Kolteria</taxon>
    </lineage>
</organism>
<evidence type="ECO:0000313" key="4">
    <source>
        <dbReference type="Proteomes" id="UP000317093"/>
    </source>
</evidence>
<comment type="cofactor">
    <cofactor evidence="1">
        <name>pyridoxal 5'-phosphate</name>
        <dbReference type="ChEBI" id="CHEBI:597326"/>
    </cofactor>
</comment>
<dbReference type="PANTHER" id="PTHR42691">
    <property type="entry name" value="ASPARTATE AMINOTRANSFERASE YHDR-RELATED"/>
    <property type="match status" value="1"/>
</dbReference>
<dbReference type="InterPro" id="IPR004838">
    <property type="entry name" value="NHTrfase_class1_PyrdxlP-BS"/>
</dbReference>
<dbReference type="KEGG" id="knv:Pan216_42460"/>
<dbReference type="AlphaFoldDB" id="A0A518B8R9"/>
<dbReference type="CDD" id="cd00609">
    <property type="entry name" value="AAT_like"/>
    <property type="match status" value="1"/>
</dbReference>
<dbReference type="Pfam" id="PF00155">
    <property type="entry name" value="Aminotran_1_2"/>
    <property type="match status" value="1"/>
</dbReference>
<accession>A0A518B8R9</accession>
<evidence type="ECO:0000256" key="1">
    <source>
        <dbReference type="RuleBase" id="RU000481"/>
    </source>
</evidence>
<dbReference type="PROSITE" id="PS00105">
    <property type="entry name" value="AA_TRANSFER_CLASS_1"/>
    <property type="match status" value="1"/>
</dbReference>